<comment type="caution">
    <text evidence="1">The sequence shown here is derived from an EMBL/GenBank/DDBJ whole genome shotgun (WGS) entry which is preliminary data.</text>
</comment>
<keyword evidence="1" id="KW-0378">Hydrolase</keyword>
<evidence type="ECO:0000313" key="1">
    <source>
        <dbReference type="EMBL" id="HEN17034.1"/>
    </source>
</evidence>
<proteinExistence type="predicted"/>
<name>A0A7C2P291_9PLAN</name>
<protein>
    <submittedName>
        <fullName evidence="1">Carboxypeptidase regulatory-like domain-containing protein</fullName>
    </submittedName>
</protein>
<accession>A0A7C2P291</accession>
<reference evidence="1" key="1">
    <citation type="journal article" date="2020" name="mSystems">
        <title>Genome- and Community-Level Interaction Insights into Carbon Utilization and Element Cycling Functions of Hydrothermarchaeota in Hydrothermal Sediment.</title>
        <authorList>
            <person name="Zhou Z."/>
            <person name="Liu Y."/>
            <person name="Xu W."/>
            <person name="Pan J."/>
            <person name="Luo Z.H."/>
            <person name="Li M."/>
        </authorList>
    </citation>
    <scope>NUCLEOTIDE SEQUENCE [LARGE SCALE GENOMIC DNA]</scope>
    <source>
        <strain evidence="1">SpSt-339</strain>
    </source>
</reference>
<organism evidence="1">
    <name type="scientific">Schlesneria paludicola</name>
    <dbReference type="NCBI Taxonomy" id="360056"/>
    <lineage>
        <taxon>Bacteria</taxon>
        <taxon>Pseudomonadati</taxon>
        <taxon>Planctomycetota</taxon>
        <taxon>Planctomycetia</taxon>
        <taxon>Planctomycetales</taxon>
        <taxon>Planctomycetaceae</taxon>
        <taxon>Schlesneria</taxon>
    </lineage>
</organism>
<dbReference type="EMBL" id="DSOK01000449">
    <property type="protein sequence ID" value="HEN17034.1"/>
    <property type="molecule type" value="Genomic_DNA"/>
</dbReference>
<keyword evidence="1" id="KW-0121">Carboxypeptidase</keyword>
<dbReference type="GO" id="GO:0004180">
    <property type="term" value="F:carboxypeptidase activity"/>
    <property type="evidence" value="ECO:0007669"/>
    <property type="project" value="UniProtKB-KW"/>
</dbReference>
<sequence>MLAVVCCAGCWGGGPDDMPDIAPVTGTLTLDGQPLGMAHIIFTPIDGGQTSEAYSDPTGQYALVYKRDIMGAKIGKHKVVVTTFEEPESTDDGKTIGGVPERVPAKYNANTTLQFDVNSGENVIDLQLTSK</sequence>
<gene>
    <name evidence="1" type="ORF">ENQ76_16365</name>
</gene>
<dbReference type="AlphaFoldDB" id="A0A7C2P291"/>
<keyword evidence="1" id="KW-0645">Protease</keyword>